<accession>A0A5B7EVT3</accession>
<dbReference type="EMBL" id="VSRR010004186">
    <property type="protein sequence ID" value="MPC38841.1"/>
    <property type="molecule type" value="Genomic_DNA"/>
</dbReference>
<name>A0A5B7EVT3_PORTR</name>
<evidence type="ECO:0000313" key="1">
    <source>
        <dbReference type="EMBL" id="MPC38841.1"/>
    </source>
</evidence>
<reference evidence="1 2" key="1">
    <citation type="submission" date="2019-05" db="EMBL/GenBank/DDBJ databases">
        <title>Another draft genome of Portunus trituberculatus and its Hox gene families provides insights of decapod evolution.</title>
        <authorList>
            <person name="Jeong J.-H."/>
            <person name="Song I."/>
            <person name="Kim S."/>
            <person name="Choi T."/>
            <person name="Kim D."/>
            <person name="Ryu S."/>
            <person name="Kim W."/>
        </authorList>
    </citation>
    <scope>NUCLEOTIDE SEQUENCE [LARGE SCALE GENOMIC DNA]</scope>
    <source>
        <tissue evidence="1">Muscle</tissue>
    </source>
</reference>
<proteinExistence type="predicted"/>
<dbReference type="Proteomes" id="UP000324222">
    <property type="component" value="Unassembled WGS sequence"/>
</dbReference>
<dbReference type="AlphaFoldDB" id="A0A5B7EVT3"/>
<organism evidence="1 2">
    <name type="scientific">Portunus trituberculatus</name>
    <name type="common">Swimming crab</name>
    <name type="synonym">Neptunus trituberculatus</name>
    <dbReference type="NCBI Taxonomy" id="210409"/>
    <lineage>
        <taxon>Eukaryota</taxon>
        <taxon>Metazoa</taxon>
        <taxon>Ecdysozoa</taxon>
        <taxon>Arthropoda</taxon>
        <taxon>Crustacea</taxon>
        <taxon>Multicrustacea</taxon>
        <taxon>Malacostraca</taxon>
        <taxon>Eumalacostraca</taxon>
        <taxon>Eucarida</taxon>
        <taxon>Decapoda</taxon>
        <taxon>Pleocyemata</taxon>
        <taxon>Brachyura</taxon>
        <taxon>Eubrachyura</taxon>
        <taxon>Portunoidea</taxon>
        <taxon>Portunidae</taxon>
        <taxon>Portuninae</taxon>
        <taxon>Portunus</taxon>
    </lineage>
</organism>
<evidence type="ECO:0000313" key="2">
    <source>
        <dbReference type="Proteomes" id="UP000324222"/>
    </source>
</evidence>
<sequence>MRAASPPRHAPCQPSRLPCKVMVQVMESCLPSGVSAVRMDGAGGPVHSAGFLEGRLGQAPLGPWPGSVLGVCVKPLKMGIVRHLCGVNLSCGSQRLDGWSGRPGGRGKASAACRVAALCG</sequence>
<gene>
    <name evidence="1" type="ORF">E2C01_032357</name>
</gene>
<keyword evidence="2" id="KW-1185">Reference proteome</keyword>
<protein>
    <submittedName>
        <fullName evidence="1">Uncharacterized protein</fullName>
    </submittedName>
</protein>
<comment type="caution">
    <text evidence="1">The sequence shown here is derived from an EMBL/GenBank/DDBJ whole genome shotgun (WGS) entry which is preliminary data.</text>
</comment>